<proteinExistence type="predicted"/>
<comment type="caution">
    <text evidence="1">The sequence shown here is derived from an EMBL/GenBank/DDBJ whole genome shotgun (WGS) entry which is preliminary data.</text>
</comment>
<organism evidence="1 2">
    <name type="scientific">Eumeta variegata</name>
    <name type="common">Bagworm moth</name>
    <name type="synonym">Eumeta japonica</name>
    <dbReference type="NCBI Taxonomy" id="151549"/>
    <lineage>
        <taxon>Eukaryota</taxon>
        <taxon>Metazoa</taxon>
        <taxon>Ecdysozoa</taxon>
        <taxon>Arthropoda</taxon>
        <taxon>Hexapoda</taxon>
        <taxon>Insecta</taxon>
        <taxon>Pterygota</taxon>
        <taxon>Neoptera</taxon>
        <taxon>Endopterygota</taxon>
        <taxon>Lepidoptera</taxon>
        <taxon>Glossata</taxon>
        <taxon>Ditrysia</taxon>
        <taxon>Tineoidea</taxon>
        <taxon>Psychidae</taxon>
        <taxon>Oiketicinae</taxon>
        <taxon>Eumeta</taxon>
    </lineage>
</organism>
<keyword evidence="2" id="KW-1185">Reference proteome</keyword>
<sequence length="130" mass="14914">MRHGYVDVCVYDEFRLKEQRDTDTQQQCVRRRVCELNYRAPRARASVSSTASTPALSKPTSSRVTEFVLNCSPISADGRPACRIDWRPKDLELESYMLAWCGSAVAKNLHLRYEGYVRDRRLSLISGPRT</sequence>
<evidence type="ECO:0000313" key="1">
    <source>
        <dbReference type="EMBL" id="GBP29186.1"/>
    </source>
</evidence>
<dbReference type="EMBL" id="BGZK01000216">
    <property type="protein sequence ID" value="GBP29186.1"/>
    <property type="molecule type" value="Genomic_DNA"/>
</dbReference>
<protein>
    <submittedName>
        <fullName evidence="1">Uncharacterized protein</fullName>
    </submittedName>
</protein>
<dbReference type="Proteomes" id="UP000299102">
    <property type="component" value="Unassembled WGS sequence"/>
</dbReference>
<name>A0A4C1UT71_EUMVA</name>
<reference evidence="1 2" key="1">
    <citation type="journal article" date="2019" name="Commun. Biol.">
        <title>The bagworm genome reveals a unique fibroin gene that provides high tensile strength.</title>
        <authorList>
            <person name="Kono N."/>
            <person name="Nakamura H."/>
            <person name="Ohtoshi R."/>
            <person name="Tomita M."/>
            <person name="Numata K."/>
            <person name="Arakawa K."/>
        </authorList>
    </citation>
    <scope>NUCLEOTIDE SEQUENCE [LARGE SCALE GENOMIC DNA]</scope>
</reference>
<dbReference type="AlphaFoldDB" id="A0A4C1UT71"/>
<evidence type="ECO:0000313" key="2">
    <source>
        <dbReference type="Proteomes" id="UP000299102"/>
    </source>
</evidence>
<accession>A0A4C1UT71</accession>
<gene>
    <name evidence="1" type="ORF">EVAR_17724_1</name>
</gene>